<dbReference type="AlphaFoldDB" id="V5WI24"/>
<dbReference type="RefSeq" id="WP_024268226.1">
    <property type="nucleotide sequence ID" value="NC_023035.1"/>
</dbReference>
<evidence type="ECO:0000313" key="10">
    <source>
        <dbReference type="EMBL" id="AHC16419.1"/>
    </source>
</evidence>
<feature type="compositionally biased region" description="Basic and acidic residues" evidence="1">
    <location>
        <begin position="284"/>
        <end position="293"/>
    </location>
</feature>
<dbReference type="EMBL" id="CP006939">
    <property type="protein sequence ID" value="AHC15781.1"/>
    <property type="molecule type" value="Genomic_DNA"/>
</dbReference>
<dbReference type="EMBL" id="CP006939">
    <property type="protein sequence ID" value="AHC16128.1"/>
    <property type="molecule type" value="Genomic_DNA"/>
</dbReference>
<evidence type="ECO:0000259" key="2">
    <source>
        <dbReference type="Pfam" id="PF13751"/>
    </source>
</evidence>
<evidence type="ECO:0000313" key="5">
    <source>
        <dbReference type="EMBL" id="AHC15443.1"/>
    </source>
</evidence>
<accession>V5WI24</accession>
<sequence length="544" mass="62522">MFRKNEGHKQQRMFTSVDQLPETARKHLEQSWAQVFYHEYFCRINEEVFSVLYSDKHSRPNTPINILVGFETLKSGFGLSDERLYDHFMFDLKFRYALGLKDFDEGNFELRTIYNFRSAVSAYEEEHRVNLIHKASEQITDEQLKQFQIKTGLQRMDSTMVQSNIRKMSRLQLLVEIIHRFYRMLSEEEQKAYEQLFARYVKEDSLHYCCRVKRDEMDGRLEQLGKDLSTMLECFEDVHGDEKAYQQAFRVFGEHFRFEQESIVVRESKELGGSTLQSPDDEEATFRTKSRESSRGYGANITETCDEDNNLQLISRVSVAPNITDDQQFLAEDIENLKEREGIDEVYTDAGYTGEAAAKATATYQVSQHVSAIKGRKKEKTRVGLEDFTVTRTSEGKVTAIICPNGQGGELRESKKAADRYTAGFSADGCQACPFVNQCPAKRLKKRPSYVLHFTATDLRVAATRKQVAETGKEITNKRASIESTVRSVIHPFGGHLCKLPVRGRHRVTTMMVLSAMMVNIRRIRGYLFPEDGSKPIPDGYALC</sequence>
<organism evidence="5 11">
    <name type="scientific">Salinispira pacifica</name>
    <dbReference type="NCBI Taxonomy" id="1307761"/>
    <lineage>
        <taxon>Bacteria</taxon>
        <taxon>Pseudomonadati</taxon>
        <taxon>Spirochaetota</taxon>
        <taxon>Spirochaetia</taxon>
        <taxon>Spirochaetales</taxon>
        <taxon>Spirochaetaceae</taxon>
        <taxon>Salinispira</taxon>
    </lineage>
</organism>
<dbReference type="EMBL" id="CP006939">
    <property type="protein sequence ID" value="AHC15458.1"/>
    <property type="molecule type" value="Genomic_DNA"/>
</dbReference>
<dbReference type="EMBL" id="CP006939">
    <property type="protein sequence ID" value="AHC16419.1"/>
    <property type="molecule type" value="Genomic_DNA"/>
</dbReference>
<dbReference type="PANTHER" id="PTHR35604">
    <property type="entry name" value="TRANSPOSASE INSH FOR INSERTION SEQUENCE ELEMENT IS5A-RELATED"/>
    <property type="match status" value="1"/>
</dbReference>
<feature type="region of interest" description="Disordered" evidence="1">
    <location>
        <begin position="269"/>
        <end position="293"/>
    </location>
</feature>
<dbReference type="KEGG" id="slr:L21SP2_2091"/>
<keyword evidence="11" id="KW-1185">Reference proteome</keyword>
<evidence type="ECO:0000256" key="1">
    <source>
        <dbReference type="SAM" id="MobiDB-lite"/>
    </source>
</evidence>
<dbReference type="EMBL" id="CP006939">
    <property type="protein sequence ID" value="AHC15405.1"/>
    <property type="molecule type" value="Genomic_DNA"/>
</dbReference>
<reference evidence="5 11" key="1">
    <citation type="journal article" date="2015" name="Stand. Genomic Sci.">
        <title>Complete genome sequence and description of Salinispira pacifica gen. nov., sp. nov., a novel spirochaete isolated form a hypersaline microbial mat.</title>
        <authorList>
            <person name="Ben Hania W."/>
            <person name="Joseph M."/>
            <person name="Schumann P."/>
            <person name="Bunk B."/>
            <person name="Fiebig A."/>
            <person name="Sproer C."/>
            <person name="Klenk H.P."/>
            <person name="Fardeau M.L."/>
            <person name="Spring S."/>
        </authorList>
    </citation>
    <scope>NUCLEOTIDE SEQUENCE [LARGE SCALE GENOMIC DNA]</scope>
    <source>
        <strain evidence="5 11">L21-RPul-D2</strain>
    </source>
</reference>
<dbReference type="KEGG" id="slr:L21SP2_1938"/>
<evidence type="ECO:0000313" key="11">
    <source>
        <dbReference type="Proteomes" id="UP000018680"/>
    </source>
</evidence>
<dbReference type="PANTHER" id="PTHR35604:SF2">
    <property type="entry name" value="TRANSPOSASE INSH FOR INSERTION SEQUENCE ELEMENT IS5A-RELATED"/>
    <property type="match status" value="1"/>
</dbReference>
<evidence type="ECO:0000313" key="4">
    <source>
        <dbReference type="EMBL" id="AHC15405.1"/>
    </source>
</evidence>
<dbReference type="KEGG" id="slr:L21SP2_2575"/>
<dbReference type="InterPro" id="IPR025668">
    <property type="entry name" value="Tnp_DDE_dom"/>
</dbReference>
<dbReference type="KEGG" id="slr:L21SP2_2428"/>
<evidence type="ECO:0000313" key="6">
    <source>
        <dbReference type="EMBL" id="AHC15458.1"/>
    </source>
</evidence>
<evidence type="ECO:0000313" key="9">
    <source>
        <dbReference type="EMBL" id="AHC16128.1"/>
    </source>
</evidence>
<dbReference type="HOGENOM" id="CLU_034194_0_0_12"/>
<dbReference type="Pfam" id="PF13751">
    <property type="entry name" value="DDE_Tnp_1_6"/>
    <property type="match status" value="1"/>
</dbReference>
<dbReference type="EMBL" id="CP006939">
    <property type="protein sequence ID" value="AHC15443.1"/>
    <property type="molecule type" value="Genomic_DNA"/>
</dbReference>
<feature type="domain" description="Transposase DDE" evidence="2">
    <location>
        <begin position="402"/>
        <end position="524"/>
    </location>
</feature>
<dbReference type="eggNOG" id="COG3039">
    <property type="taxonomic scope" value="Bacteria"/>
</dbReference>
<dbReference type="KEGG" id="slr:L21SP2_2778"/>
<proteinExistence type="predicted"/>
<dbReference type="Proteomes" id="UP000018680">
    <property type="component" value="Chromosome"/>
</dbReference>
<protein>
    <recommendedName>
        <fullName evidence="2">Transposase DDE domain-containing protein</fullName>
    </recommendedName>
</protein>
<evidence type="ECO:0000313" key="7">
    <source>
        <dbReference type="EMBL" id="AHC15781.1"/>
    </source>
</evidence>
<evidence type="ECO:0000313" key="3">
    <source>
        <dbReference type="EMBL" id="AHC15309.1"/>
    </source>
</evidence>
<name>V5WI24_9SPIO</name>
<dbReference type="OrthoDB" id="9774608at2"/>
<evidence type="ECO:0000313" key="8">
    <source>
        <dbReference type="EMBL" id="AHC15927.1"/>
    </source>
</evidence>
<gene>
    <name evidence="3" type="ORF">L21SP2_1938</name>
    <name evidence="4" type="ORF">L21SP2_2034</name>
    <name evidence="5" type="ORF">L21SP2_2076</name>
    <name evidence="6" type="ORF">L21SP2_2091</name>
    <name evidence="7" type="ORF">L21SP2_2428</name>
    <name evidence="8" type="ORF">L21SP2_2575</name>
    <name evidence="9" type="ORF">L21SP2_2778</name>
    <name evidence="10" type="ORF">L21SP2_3075</name>
</gene>
<dbReference type="KEGG" id="slr:L21SP2_2076"/>
<dbReference type="KEGG" id="slr:L21SP2_2034"/>
<dbReference type="KEGG" id="slr:L21SP2_3075"/>
<dbReference type="EMBL" id="CP006939">
    <property type="protein sequence ID" value="AHC15309.1"/>
    <property type="molecule type" value="Genomic_DNA"/>
</dbReference>
<dbReference type="EMBL" id="CP006939">
    <property type="protein sequence ID" value="AHC15927.1"/>
    <property type="molecule type" value="Genomic_DNA"/>
</dbReference>